<evidence type="ECO:0000256" key="2">
    <source>
        <dbReference type="ARBA" id="ARBA00008664"/>
    </source>
</evidence>
<keyword evidence="4" id="KW-0378">Hydrolase</keyword>
<dbReference type="EMBL" id="JAHWXQ010000002">
    <property type="protein sequence ID" value="MBW3364972.1"/>
    <property type="molecule type" value="Genomic_DNA"/>
</dbReference>
<evidence type="ECO:0000259" key="7">
    <source>
        <dbReference type="PROSITE" id="PS50035"/>
    </source>
</evidence>
<comment type="caution">
    <text evidence="8">The sequence shown here is derived from an EMBL/GenBank/DDBJ whole genome shotgun (WGS) entry which is preliminary data.</text>
</comment>
<proteinExistence type="inferred from homology"/>
<dbReference type="Proteomes" id="UP000774935">
    <property type="component" value="Unassembled WGS sequence"/>
</dbReference>
<dbReference type="PANTHER" id="PTHR43856">
    <property type="entry name" value="CARDIOLIPIN HYDROLASE"/>
    <property type="match status" value="1"/>
</dbReference>
<feature type="domain" description="PLD phosphodiesterase" evidence="7">
    <location>
        <begin position="91"/>
        <end position="118"/>
    </location>
</feature>
<dbReference type="Gene3D" id="3.30.870.10">
    <property type="entry name" value="Endonuclease Chain A"/>
    <property type="match status" value="1"/>
</dbReference>
<dbReference type="InterPro" id="IPR025202">
    <property type="entry name" value="PLD-like_dom"/>
</dbReference>
<protein>
    <recommendedName>
        <fullName evidence="3">phospholipase D</fullName>
        <ecNumber evidence="3">3.1.4.4</ecNumber>
    </recommendedName>
</protein>
<keyword evidence="9" id="KW-1185">Reference proteome</keyword>
<reference evidence="8 9" key="1">
    <citation type="submission" date="2021-07" db="EMBL/GenBank/DDBJ databases">
        <authorList>
            <person name="Kim M.K."/>
        </authorList>
    </citation>
    <scope>NUCLEOTIDE SEQUENCE [LARGE SCALE GENOMIC DNA]</scope>
    <source>
        <strain evidence="8 9">HLY7-15</strain>
    </source>
</reference>
<dbReference type="PANTHER" id="PTHR43856:SF1">
    <property type="entry name" value="MITOCHONDRIAL CARDIOLIPIN HYDROLASE"/>
    <property type="match status" value="1"/>
</dbReference>
<name>A0ABS6XAD9_9BACT</name>
<comment type="catalytic activity">
    <reaction evidence="1">
        <text>a 1,2-diacyl-sn-glycero-3-phosphocholine + H2O = a 1,2-diacyl-sn-glycero-3-phosphate + choline + H(+)</text>
        <dbReference type="Rhea" id="RHEA:14445"/>
        <dbReference type="ChEBI" id="CHEBI:15354"/>
        <dbReference type="ChEBI" id="CHEBI:15377"/>
        <dbReference type="ChEBI" id="CHEBI:15378"/>
        <dbReference type="ChEBI" id="CHEBI:57643"/>
        <dbReference type="ChEBI" id="CHEBI:58608"/>
        <dbReference type="EC" id="3.1.4.4"/>
    </reaction>
</comment>
<evidence type="ECO:0000256" key="3">
    <source>
        <dbReference type="ARBA" id="ARBA00012027"/>
    </source>
</evidence>
<dbReference type="RefSeq" id="WP_199109504.1">
    <property type="nucleotide sequence ID" value="NZ_JAHWXQ010000002.1"/>
</dbReference>
<dbReference type="EC" id="3.1.4.4" evidence="3"/>
<evidence type="ECO:0000256" key="1">
    <source>
        <dbReference type="ARBA" id="ARBA00000798"/>
    </source>
</evidence>
<comment type="similarity">
    <text evidence="2">Belongs to the phospholipase D family.</text>
</comment>
<evidence type="ECO:0000313" key="9">
    <source>
        <dbReference type="Proteomes" id="UP000774935"/>
    </source>
</evidence>
<dbReference type="InterPro" id="IPR051406">
    <property type="entry name" value="PLD_domain"/>
</dbReference>
<dbReference type="PROSITE" id="PS50035">
    <property type="entry name" value="PLD"/>
    <property type="match status" value="1"/>
</dbReference>
<sequence length="154" mass="17699">MKEIEKQINRAYFSPGTECLNAILDSINNAEYSLKICVFTISDDRITAAIIKAHQEGVQVRLLTDNEKLFDKGSDIRELAAAGIETRVDVTQYHMHHKFAIIDNEALLTGSYNWTRSAANYNHENLLVTNQRDIVTSYLLEFDKLWDEMPLFDE</sequence>
<dbReference type="SUPFAM" id="SSF56024">
    <property type="entry name" value="Phospholipase D/nuclease"/>
    <property type="match status" value="1"/>
</dbReference>
<keyword evidence="5" id="KW-0442">Lipid degradation</keyword>
<dbReference type="Pfam" id="PF13091">
    <property type="entry name" value="PLDc_2"/>
    <property type="match status" value="1"/>
</dbReference>
<keyword evidence="6" id="KW-0443">Lipid metabolism</keyword>
<organism evidence="8 9">
    <name type="scientific">Pontibacter populi</name>
    <dbReference type="NCBI Taxonomy" id="890055"/>
    <lineage>
        <taxon>Bacteria</taxon>
        <taxon>Pseudomonadati</taxon>
        <taxon>Bacteroidota</taxon>
        <taxon>Cytophagia</taxon>
        <taxon>Cytophagales</taxon>
        <taxon>Hymenobacteraceae</taxon>
        <taxon>Pontibacter</taxon>
    </lineage>
</organism>
<evidence type="ECO:0000256" key="5">
    <source>
        <dbReference type="ARBA" id="ARBA00022963"/>
    </source>
</evidence>
<accession>A0ABS6XAD9</accession>
<evidence type="ECO:0000313" key="8">
    <source>
        <dbReference type="EMBL" id="MBW3364972.1"/>
    </source>
</evidence>
<evidence type="ECO:0000256" key="6">
    <source>
        <dbReference type="ARBA" id="ARBA00023098"/>
    </source>
</evidence>
<dbReference type="CDD" id="cd09171">
    <property type="entry name" value="PLDc_vPLD6_like"/>
    <property type="match status" value="1"/>
</dbReference>
<evidence type="ECO:0000256" key="4">
    <source>
        <dbReference type="ARBA" id="ARBA00022801"/>
    </source>
</evidence>
<dbReference type="InterPro" id="IPR001736">
    <property type="entry name" value="PLipase_D/transphosphatidylase"/>
</dbReference>
<gene>
    <name evidence="8" type="ORF">KYK27_07955</name>
</gene>